<reference evidence="1 2" key="1">
    <citation type="submission" date="2018-02" db="EMBL/GenBank/DDBJ databases">
        <title>Solimicrobium silvestre gen. nov., sp. nov., isolated from alpine forest soil.</title>
        <authorList>
            <person name="Margesin R."/>
            <person name="Albuquerque L."/>
            <person name="Zhang D.-C."/>
            <person name="Froufe H.J.C."/>
            <person name="Severino R."/>
            <person name="Roxo I."/>
            <person name="Egas C."/>
            <person name="Da Costa M.S."/>
        </authorList>
    </citation>
    <scope>NUCLEOTIDE SEQUENCE [LARGE SCALE GENOMIC DNA]</scope>
    <source>
        <strain evidence="1 2">S20-91</strain>
    </source>
</reference>
<comment type="caution">
    <text evidence="1">The sequence shown here is derived from an EMBL/GenBank/DDBJ whole genome shotgun (WGS) entry which is preliminary data.</text>
</comment>
<dbReference type="OrthoDB" id="1666683at2"/>
<gene>
    <name evidence="1" type="ORF">S2091_1821</name>
</gene>
<dbReference type="AlphaFoldDB" id="A0A2S9H0C4"/>
<organism evidence="1 2">
    <name type="scientific">Solimicrobium silvestre</name>
    <dbReference type="NCBI Taxonomy" id="2099400"/>
    <lineage>
        <taxon>Bacteria</taxon>
        <taxon>Pseudomonadati</taxon>
        <taxon>Pseudomonadota</taxon>
        <taxon>Betaproteobacteria</taxon>
        <taxon>Burkholderiales</taxon>
        <taxon>Oxalobacteraceae</taxon>
        <taxon>Solimicrobium</taxon>
    </lineage>
</organism>
<dbReference type="Proteomes" id="UP000237839">
    <property type="component" value="Unassembled WGS sequence"/>
</dbReference>
<protein>
    <submittedName>
        <fullName evidence="1">Uncharacterized protein</fullName>
    </submittedName>
</protein>
<dbReference type="RefSeq" id="WP_105531484.1">
    <property type="nucleotide sequence ID" value="NZ_PUGF01000007.1"/>
</dbReference>
<evidence type="ECO:0000313" key="1">
    <source>
        <dbReference type="EMBL" id="PRC93434.1"/>
    </source>
</evidence>
<keyword evidence="2" id="KW-1185">Reference proteome</keyword>
<evidence type="ECO:0000313" key="2">
    <source>
        <dbReference type="Proteomes" id="UP000237839"/>
    </source>
</evidence>
<sequence length="151" mass="16953">MSELIAPNSLKDLVDAHAIHHATVVADKAAFKINVKYGMVERTVSVRTRDGQIKERVFTSLDAVARFMRDKIHLTQYDINAANFDPSAKAVKRPDTAKRLTAAHAALSHSEWAQQKVQAAREGMLNGTNKLIEPDEWTAIRQAKQRHRDTL</sequence>
<proteinExistence type="predicted"/>
<name>A0A2S9H0C4_9BURK</name>
<dbReference type="EMBL" id="PUGF01000007">
    <property type="protein sequence ID" value="PRC93434.1"/>
    <property type="molecule type" value="Genomic_DNA"/>
</dbReference>
<accession>A0A2S9H0C4</accession>